<reference evidence="1" key="1">
    <citation type="submission" date="2019-09" db="EMBL/GenBank/DDBJ databases">
        <authorList>
            <person name="Gross C."/>
            <person name="Bohn E."/>
        </authorList>
    </citation>
    <scope>NUCLEOTIDE SEQUENCE</scope>
    <source>
        <strain evidence="1">ID40</strain>
    </source>
</reference>
<sequence>MAAGIEQELAARLKREQKARRLTRRDYLPAFMAARSNVMEAMAAGFALRIIWEHMHEIGRIPFRYETFLKYVRQHITNAPAGPVRPARKDKTRGQ</sequence>
<name>A0A5E5R602_PSEAI</name>
<evidence type="ECO:0000313" key="1">
    <source>
        <dbReference type="EMBL" id="VVH83711.1"/>
    </source>
</evidence>
<proteinExistence type="predicted"/>
<gene>
    <name evidence="1" type="ORF">TUEID40_04908</name>
</gene>
<dbReference type="InterPro" id="IPR035225">
    <property type="entry name" value="DUF5338"/>
</dbReference>
<dbReference type="RefSeq" id="WP_049296339.1">
    <property type="nucleotide sequence ID" value="NZ_JVCT01000047.1"/>
</dbReference>
<dbReference type="AlphaFoldDB" id="A0A5E5R602"/>
<dbReference type="Pfam" id="PF17273">
    <property type="entry name" value="DUF5338"/>
    <property type="match status" value="1"/>
</dbReference>
<dbReference type="EMBL" id="LR700248">
    <property type="protein sequence ID" value="VVH83711.1"/>
    <property type="molecule type" value="Genomic_DNA"/>
</dbReference>
<organism evidence="1">
    <name type="scientific">Pseudomonas aeruginosa</name>
    <dbReference type="NCBI Taxonomy" id="287"/>
    <lineage>
        <taxon>Bacteria</taxon>
        <taxon>Pseudomonadati</taxon>
        <taxon>Pseudomonadota</taxon>
        <taxon>Gammaproteobacteria</taxon>
        <taxon>Pseudomonadales</taxon>
        <taxon>Pseudomonadaceae</taxon>
        <taxon>Pseudomonas</taxon>
    </lineage>
</organism>
<accession>A0A5E5R602</accession>
<protein>
    <submittedName>
        <fullName evidence="1">Uncharacterized protein</fullName>
    </submittedName>
</protein>